<dbReference type="InterPro" id="IPR003469">
    <property type="entry name" value="Glyco_hydro_68"/>
</dbReference>
<dbReference type="InterPro" id="IPR023296">
    <property type="entry name" value="Glyco_hydro_beta-prop_sf"/>
</dbReference>
<dbReference type="EMBL" id="QXFM01000095">
    <property type="protein sequence ID" value="RIV85504.1"/>
    <property type="molecule type" value="Genomic_DNA"/>
</dbReference>
<dbReference type="CDD" id="cd08997">
    <property type="entry name" value="GH68"/>
    <property type="match status" value="1"/>
</dbReference>
<dbReference type="OrthoDB" id="3359526at2"/>
<gene>
    <name evidence="7" type="ORF">D2V17_10450</name>
</gene>
<evidence type="ECO:0000256" key="1">
    <source>
        <dbReference type="ARBA" id="ARBA00006775"/>
    </source>
</evidence>
<organism evidence="7 8">
    <name type="scientific">Aurantiacibacter xanthus</name>
    <dbReference type="NCBI Taxonomy" id="1784712"/>
    <lineage>
        <taxon>Bacteria</taxon>
        <taxon>Pseudomonadati</taxon>
        <taxon>Pseudomonadota</taxon>
        <taxon>Alphaproteobacteria</taxon>
        <taxon>Sphingomonadales</taxon>
        <taxon>Erythrobacteraceae</taxon>
        <taxon>Aurantiacibacter</taxon>
    </lineage>
</organism>
<keyword evidence="3" id="KW-0479">Metal-binding</keyword>
<dbReference type="Proteomes" id="UP000265366">
    <property type="component" value="Unassembled WGS sequence"/>
</dbReference>
<sequence>MTCADTGLGGNGPARWTPPQSGAFEAPTSSVIPLIAADDFAPVDEDLGIWDAWPIQDPAGYPAVLADGGTLWMALGAPHFDDPDKRHHHARIHLLLKRDGGWTHLGPAMPDGFSPGSREWSGSAVLDAESGMVTLYFTATGRRGEGEPTFLQRMFRARATLVQGEAPRLTDWRDLDEVIVRDPAHYMASESGTGTIGTIKAFRDPAYFLDPKGGKSHLLFAASAADAGSDYNGVVGISTADDASLDAWRIGAPIVTACGLNNELERPHVIHHGAFYYLFWSTQRHVFNPDGVTGPTGLYGMVSDNLLSGWRPLNGTGLVFANPPEAAAQAYSWLVMPDLRVISFVDNWGADRAPDAPRRFGGTFAPDLRLVLEDDQARLIPS</sequence>
<dbReference type="Gene3D" id="2.115.10.20">
    <property type="entry name" value="Glycosyl hydrolase domain, family 43"/>
    <property type="match status" value="2"/>
</dbReference>
<feature type="binding site" evidence="3">
    <location>
        <position position="232"/>
    </location>
    <ligand>
        <name>Ca(2+)</name>
        <dbReference type="ChEBI" id="CHEBI:29108"/>
        <label>1</label>
    </ligand>
</feature>
<evidence type="ECO:0000256" key="2">
    <source>
        <dbReference type="PIRSR" id="PIRSR603469-2"/>
    </source>
</evidence>
<feature type="region of interest" description="Disordered" evidence="6">
    <location>
        <begin position="1"/>
        <end position="23"/>
    </location>
</feature>
<comment type="caution">
    <text evidence="7">The sequence shown here is derived from an EMBL/GenBank/DDBJ whole genome shotgun (WGS) entry which is preliminary data.</text>
</comment>
<dbReference type="GO" id="GO:0046872">
    <property type="term" value="F:metal ion binding"/>
    <property type="evidence" value="ECO:0007669"/>
    <property type="project" value="UniProtKB-KW"/>
</dbReference>
<accession>A0A3A1P3I2</accession>
<dbReference type="Pfam" id="PF02435">
    <property type="entry name" value="Glyco_hydro_68"/>
    <property type="match status" value="2"/>
</dbReference>
<evidence type="ECO:0000313" key="7">
    <source>
        <dbReference type="EMBL" id="RIV85504.1"/>
    </source>
</evidence>
<dbReference type="GO" id="GO:0050053">
    <property type="term" value="F:levansucrase activity"/>
    <property type="evidence" value="ECO:0007669"/>
    <property type="project" value="InterPro"/>
</dbReference>
<evidence type="ECO:0000256" key="3">
    <source>
        <dbReference type="PIRSR" id="PIRSR603469-3"/>
    </source>
</evidence>
<evidence type="ECO:0000256" key="4">
    <source>
        <dbReference type="PIRSR" id="PIRSR603469-4"/>
    </source>
</evidence>
<dbReference type="GO" id="GO:0009758">
    <property type="term" value="P:carbohydrate utilization"/>
    <property type="evidence" value="ECO:0007669"/>
    <property type="project" value="InterPro"/>
</dbReference>
<keyword evidence="3" id="KW-0106">Calcium</keyword>
<protein>
    <submittedName>
        <fullName evidence="7">Glycoside hydrolase family 68 protein</fullName>
    </submittedName>
</protein>
<feature type="binding site" evidence="2">
    <location>
        <begin position="263"/>
        <end position="265"/>
    </location>
    <ligand>
        <name>substrate</name>
    </ligand>
</feature>
<evidence type="ECO:0000313" key="8">
    <source>
        <dbReference type="Proteomes" id="UP000265366"/>
    </source>
</evidence>
<proteinExistence type="inferred from homology"/>
<dbReference type="SUPFAM" id="SSF75005">
    <property type="entry name" value="Arabinanase/levansucrase/invertase"/>
    <property type="match status" value="1"/>
</dbReference>
<name>A0A3A1P3I2_9SPHN</name>
<evidence type="ECO:0000256" key="5">
    <source>
        <dbReference type="RuleBase" id="RU361220"/>
    </source>
</evidence>
<dbReference type="AlphaFoldDB" id="A0A3A1P3I2"/>
<evidence type="ECO:0000256" key="6">
    <source>
        <dbReference type="SAM" id="MobiDB-lite"/>
    </source>
</evidence>
<comment type="similarity">
    <text evidence="1 5">Belongs to the glycosyl hydrolase 68 family.</text>
</comment>
<keyword evidence="7" id="KW-0378">Hydrolase</keyword>
<keyword evidence="8" id="KW-1185">Reference proteome</keyword>
<feature type="site" description="Transition state stabilizer" evidence="4">
    <location>
        <position position="204"/>
    </location>
</feature>
<dbReference type="GO" id="GO:0016787">
    <property type="term" value="F:hydrolase activity"/>
    <property type="evidence" value="ECO:0007669"/>
    <property type="project" value="UniProtKB-KW"/>
</dbReference>
<reference evidence="7 8" key="1">
    <citation type="submission" date="2018-08" db="EMBL/GenBank/DDBJ databases">
        <title>Erythrobacter zhengii sp.nov., a bacterium isolated from deep-sea sediment.</title>
        <authorList>
            <person name="Fang C."/>
            <person name="Wu Y.-H."/>
            <person name="Sun C."/>
            <person name="Wang H."/>
            <person name="Cheng H."/>
            <person name="Meng F.-X."/>
            <person name="Wang C.-S."/>
            <person name="Xu X.-W."/>
        </authorList>
    </citation>
    <scope>NUCLEOTIDE SEQUENCE [LARGE SCALE GENOMIC DNA]</scope>
    <source>
        <strain evidence="7 8">CCTCC AB 2015396</strain>
    </source>
</reference>
<comment type="cofactor">
    <cofactor evidence="3">
        <name>Ca(2+)</name>
        <dbReference type="ChEBI" id="CHEBI:29108"/>
    </cofactor>
</comment>